<evidence type="ECO:0008006" key="3">
    <source>
        <dbReference type="Google" id="ProtNLM"/>
    </source>
</evidence>
<keyword evidence="2" id="KW-1185">Reference proteome</keyword>
<dbReference type="EMBL" id="FZPH01000022">
    <property type="protein sequence ID" value="SNT65395.1"/>
    <property type="molecule type" value="Genomic_DNA"/>
</dbReference>
<dbReference type="AlphaFoldDB" id="A0A239PEU9"/>
<dbReference type="OrthoDB" id="7849865at2"/>
<dbReference type="Proteomes" id="UP000198362">
    <property type="component" value="Unassembled WGS sequence"/>
</dbReference>
<gene>
    <name evidence="1" type="ORF">SAMN05421812_12252</name>
</gene>
<protein>
    <recommendedName>
        <fullName evidence="3">Transcriptional activator domain-containing protein</fullName>
    </recommendedName>
</protein>
<sequence length="156" mass="17110">MALAVGDERMLAAELFNRVWELLERTDRTPADDDTMLHMAHASRHHWGQVGEPVNLVRGEWQCSRVYAVLGRAEPATYHAQRCLDLCVEHEIGDFDLAYAYEALARAAYVGGDPTAAALLEQAREAAATIAEADDRALVEADLQALTTKHPAPASD</sequence>
<evidence type="ECO:0000313" key="1">
    <source>
        <dbReference type="EMBL" id="SNT65395.1"/>
    </source>
</evidence>
<proteinExistence type="predicted"/>
<dbReference type="RefSeq" id="WP_089255082.1">
    <property type="nucleotide sequence ID" value="NZ_FZPH01000022.1"/>
</dbReference>
<organism evidence="1 2">
    <name type="scientific">Asanoa hainanensis</name>
    <dbReference type="NCBI Taxonomy" id="560556"/>
    <lineage>
        <taxon>Bacteria</taxon>
        <taxon>Bacillati</taxon>
        <taxon>Actinomycetota</taxon>
        <taxon>Actinomycetes</taxon>
        <taxon>Micromonosporales</taxon>
        <taxon>Micromonosporaceae</taxon>
        <taxon>Asanoa</taxon>
    </lineage>
</organism>
<name>A0A239PEU9_9ACTN</name>
<evidence type="ECO:0000313" key="2">
    <source>
        <dbReference type="Proteomes" id="UP000198362"/>
    </source>
</evidence>
<reference evidence="1 2" key="1">
    <citation type="submission" date="2017-06" db="EMBL/GenBank/DDBJ databases">
        <authorList>
            <person name="Kim H.J."/>
            <person name="Triplett B.A."/>
        </authorList>
    </citation>
    <scope>NUCLEOTIDE SEQUENCE [LARGE SCALE GENOMIC DNA]</scope>
    <source>
        <strain evidence="1 2">CGMCC 4.5593</strain>
    </source>
</reference>
<accession>A0A239PEU9</accession>